<evidence type="ECO:0000256" key="1">
    <source>
        <dbReference type="ARBA" id="ARBA00004443"/>
    </source>
</evidence>
<comment type="subcellular location">
    <subcellularLocation>
        <location evidence="1">Mitochondrion inner membrane</location>
        <topology evidence="1">Peripheral membrane protein</topology>
        <orientation evidence="1">Matrix side</orientation>
    </subcellularLocation>
</comment>
<dbReference type="PANTHER" id="PTHR31107:SF2">
    <property type="entry name" value="CYTOCHROME C OXIDASE ASSEMBLY FACTOR 8"/>
    <property type="match status" value="1"/>
</dbReference>
<reference evidence="7" key="1">
    <citation type="submission" date="2020-03" db="EMBL/GenBank/DDBJ databases">
        <title>Transcriptomic Profiling of the Digestive Tract of the Rat Flea, Xenopsylla cheopis, Following Blood Feeding and Infection with Yersinia pestis.</title>
        <authorList>
            <person name="Bland D.M."/>
            <person name="Martens C.A."/>
            <person name="Virtaneva K."/>
            <person name="Kanakabandi K."/>
            <person name="Long D."/>
            <person name="Rosenke R."/>
            <person name="Saturday G.A."/>
            <person name="Hoyt F.H."/>
            <person name="Bruno D.P."/>
            <person name="Ribeiro J.M.C."/>
            <person name="Hinnebusch J."/>
        </authorList>
    </citation>
    <scope>NUCLEOTIDE SEQUENCE</scope>
</reference>
<keyword evidence="6" id="KW-0472">Membrane</keyword>
<organism evidence="7">
    <name type="scientific">Xenopsylla cheopis</name>
    <name type="common">Oriental rat flea</name>
    <name type="synonym">Pulex cheopis</name>
    <dbReference type="NCBI Taxonomy" id="163159"/>
    <lineage>
        <taxon>Eukaryota</taxon>
        <taxon>Metazoa</taxon>
        <taxon>Ecdysozoa</taxon>
        <taxon>Arthropoda</taxon>
        <taxon>Hexapoda</taxon>
        <taxon>Insecta</taxon>
        <taxon>Pterygota</taxon>
        <taxon>Neoptera</taxon>
        <taxon>Endopterygota</taxon>
        <taxon>Siphonaptera</taxon>
        <taxon>Pulicidae</taxon>
        <taxon>Xenopsyllinae</taxon>
        <taxon>Xenopsylla</taxon>
    </lineage>
</organism>
<comment type="similarity">
    <text evidence="2">Belongs to the COA8 family.</text>
</comment>
<dbReference type="PANTHER" id="PTHR31107">
    <property type="entry name" value="APOPTOGENIC PROTEIN 1, MITOCHONDRIAL"/>
    <property type="match status" value="1"/>
</dbReference>
<evidence type="ECO:0000256" key="6">
    <source>
        <dbReference type="ARBA" id="ARBA00023136"/>
    </source>
</evidence>
<dbReference type="InterPro" id="IPR018796">
    <property type="entry name" value="COA8"/>
</dbReference>
<keyword evidence="5" id="KW-0496">Mitochondrion</keyword>
<evidence type="ECO:0000256" key="4">
    <source>
        <dbReference type="ARBA" id="ARBA00022946"/>
    </source>
</evidence>
<dbReference type="GO" id="GO:0097193">
    <property type="term" value="P:intrinsic apoptotic signaling pathway"/>
    <property type="evidence" value="ECO:0007669"/>
    <property type="project" value="InterPro"/>
</dbReference>
<dbReference type="Pfam" id="PF10231">
    <property type="entry name" value="COA8"/>
    <property type="match status" value="1"/>
</dbReference>
<evidence type="ECO:0000256" key="5">
    <source>
        <dbReference type="ARBA" id="ARBA00023128"/>
    </source>
</evidence>
<keyword evidence="3" id="KW-0999">Mitochondrion inner membrane</keyword>
<keyword evidence="4" id="KW-0809">Transit peptide</keyword>
<accession>A0A6M2DPA3</accession>
<evidence type="ECO:0000313" key="7">
    <source>
        <dbReference type="EMBL" id="NOV47704.1"/>
    </source>
</evidence>
<dbReference type="EMBL" id="GIIL01003978">
    <property type="protein sequence ID" value="NOV47704.1"/>
    <property type="molecule type" value="Transcribed_RNA"/>
</dbReference>
<dbReference type="GO" id="GO:0005743">
    <property type="term" value="C:mitochondrial inner membrane"/>
    <property type="evidence" value="ECO:0007669"/>
    <property type="project" value="UniProtKB-SubCell"/>
</dbReference>
<dbReference type="AlphaFoldDB" id="A0A6M2DPA3"/>
<proteinExistence type="inferred from homology"/>
<protein>
    <submittedName>
        <fullName evidence="7">Putative apopt family protein mitochondrial</fullName>
    </submittedName>
</protein>
<evidence type="ECO:0000256" key="3">
    <source>
        <dbReference type="ARBA" id="ARBA00022792"/>
    </source>
</evidence>
<name>A0A6M2DPA3_XENCH</name>
<evidence type="ECO:0000256" key="2">
    <source>
        <dbReference type="ARBA" id="ARBA00005453"/>
    </source>
</evidence>
<sequence length="200" mass="24354">MKPTYTKLVLNSVKNYNCRLCQRFVSHNSAAPDPQSQKCDFIGLPDKVSNLRPILLYKKENETFREKALRENRIEVYNWNQEFWFKHNQRFFSERSEFIQKNLSKENISTLTADEMSVFYKAFLDKNWKTHLDYNIQWYNKNIKLLILSFQVLLEKVFNFKNVLKIQILSMYFFIFMIVRNPRKHNYYGFYKFCCRKAPC</sequence>